<dbReference type="Pfam" id="PF00884">
    <property type="entry name" value="Sulfatase"/>
    <property type="match status" value="1"/>
</dbReference>
<dbReference type="InterPro" id="IPR024588">
    <property type="entry name" value="YejM_N"/>
</dbReference>
<dbReference type="PANTHER" id="PTHR43751">
    <property type="entry name" value="SULFATASE"/>
    <property type="match status" value="1"/>
</dbReference>
<evidence type="ECO:0000313" key="3">
    <source>
        <dbReference type="EMBL" id="WDE05348.1"/>
    </source>
</evidence>
<accession>A0AAE9Z4Z4</accession>
<reference evidence="3 4" key="1">
    <citation type="journal article" date="2015" name="Genome Announc.">
        <title>Draft Genome Sequences of Marine Isolates of Thalassomonas viridans and Thalassomonas actiniarum.</title>
        <authorList>
            <person name="Olonade I."/>
            <person name="van Zyl L.J."/>
            <person name="Trindade M."/>
        </authorList>
    </citation>
    <scope>NUCLEOTIDE SEQUENCE [LARGE SCALE GENOMIC DNA]</scope>
    <source>
        <strain evidence="3 4">XOM25</strain>
    </source>
</reference>
<dbReference type="KEGG" id="tvd:SG34_029405"/>
<reference evidence="3 4" key="2">
    <citation type="journal article" date="2022" name="Mar. Drugs">
        <title>Bioassay-Guided Fractionation Leads to the Detection of Cholic Acid Generated by the Rare Thalassomonas sp.</title>
        <authorList>
            <person name="Pheiffer F."/>
            <person name="Schneider Y.K."/>
            <person name="Hansen E.H."/>
            <person name="Andersen J.H."/>
            <person name="Isaksson J."/>
            <person name="Busche T."/>
            <person name="R C."/>
            <person name="Kalinowski J."/>
            <person name="Zyl L.V."/>
            <person name="Trindade M."/>
        </authorList>
    </citation>
    <scope>NUCLEOTIDE SEQUENCE [LARGE SCALE GENOMIC DNA]</scope>
    <source>
        <strain evidence="3 4">XOM25</strain>
    </source>
</reference>
<dbReference type="CDD" id="cd16148">
    <property type="entry name" value="sulfatase_like"/>
    <property type="match status" value="1"/>
</dbReference>
<dbReference type="InterPro" id="IPR000917">
    <property type="entry name" value="Sulfatase_N"/>
</dbReference>
<dbReference type="AlphaFoldDB" id="A0AAE9Z4Z4"/>
<dbReference type="InterPro" id="IPR052701">
    <property type="entry name" value="GAG_Ulvan_Degrading_Sulfatases"/>
</dbReference>
<evidence type="ECO:0000313" key="4">
    <source>
        <dbReference type="Proteomes" id="UP000032352"/>
    </source>
</evidence>
<dbReference type="SUPFAM" id="SSF53649">
    <property type="entry name" value="Alkaline phosphatase-like"/>
    <property type="match status" value="1"/>
</dbReference>
<feature type="domain" description="Sulfatase N-terminal" evidence="1">
    <location>
        <begin position="117"/>
        <end position="390"/>
    </location>
</feature>
<proteinExistence type="predicted"/>
<dbReference type="Proteomes" id="UP000032352">
    <property type="component" value="Chromosome"/>
</dbReference>
<keyword evidence="4" id="KW-1185">Reference proteome</keyword>
<dbReference type="Gene3D" id="3.40.720.10">
    <property type="entry name" value="Alkaline Phosphatase, subunit A"/>
    <property type="match status" value="1"/>
</dbReference>
<sequence>MVLAFFLAQGIISECLWHKLAHIQIRLKTIIATWLVIYFSAQLLNIWADAIFRKDITRQAYYLPLSYPLTAKSLIAELGLVDLAAYKQQALLAPVKTKSSLHYPLSPMTCTPNHPSKNILMLVFDTWRNDMMNTKVTPAITRLAAQGSIFPRHYSGSNNTRHGLFSLFYGLPGHYWQAVLNVQKSPVLIDVLQQQAYQIGIFSSAKLTSPEFDQTIFSAIQPLRRRSEGRTPSERDLDTTRDFSSWYQNKNKKRPYFAFLFYDAAHGLSVPKDYPKVFQPSLDYANYMALDDDYDPRALLNLYKNAVHYLDQQVAQILRLVNKDLANTIIIITGDHGREFNDNGKGYWGHNSNYSDYQTRVPLVIYWPGYRDNFFSGETSHYDIAPTLLSGALGCENAAWDYSVGQSLFDKNSQDYIIFGRSGNYAIKIGEQLNEIDRFGNFSIYDSQYRELQDAKLKTSQTLMALEDLRRFYKQ</sequence>
<dbReference type="PANTHER" id="PTHR43751:SF3">
    <property type="entry name" value="SULFATASE N-TERMINAL DOMAIN-CONTAINING PROTEIN"/>
    <property type="match status" value="1"/>
</dbReference>
<protein>
    <submittedName>
        <fullName evidence="3">Sulfatase-like hydrolase/transferase</fullName>
    </submittedName>
</protein>
<feature type="domain" description="Inner membrane protein YejM N-terminal" evidence="2">
    <location>
        <begin position="2"/>
        <end position="110"/>
    </location>
</feature>
<keyword evidence="3" id="KW-0378">Hydrolase</keyword>
<dbReference type="EMBL" id="CP059733">
    <property type="protein sequence ID" value="WDE05348.1"/>
    <property type="molecule type" value="Genomic_DNA"/>
</dbReference>
<gene>
    <name evidence="3" type="ORF">SG34_029405</name>
</gene>
<organism evidence="3 4">
    <name type="scientific">Thalassomonas viridans</name>
    <dbReference type="NCBI Taxonomy" id="137584"/>
    <lineage>
        <taxon>Bacteria</taxon>
        <taxon>Pseudomonadati</taxon>
        <taxon>Pseudomonadota</taxon>
        <taxon>Gammaproteobacteria</taxon>
        <taxon>Alteromonadales</taxon>
        <taxon>Colwelliaceae</taxon>
        <taxon>Thalassomonas</taxon>
    </lineage>
</organism>
<dbReference type="GO" id="GO:0016787">
    <property type="term" value="F:hydrolase activity"/>
    <property type="evidence" value="ECO:0007669"/>
    <property type="project" value="UniProtKB-KW"/>
</dbReference>
<dbReference type="Pfam" id="PF11893">
    <property type="entry name" value="DUF3413"/>
    <property type="match status" value="1"/>
</dbReference>
<evidence type="ECO:0000259" key="1">
    <source>
        <dbReference type="Pfam" id="PF00884"/>
    </source>
</evidence>
<dbReference type="InterPro" id="IPR017850">
    <property type="entry name" value="Alkaline_phosphatase_core_sf"/>
</dbReference>
<evidence type="ECO:0000259" key="2">
    <source>
        <dbReference type="Pfam" id="PF11893"/>
    </source>
</evidence>
<name>A0AAE9Z4Z4_9GAMM</name>